<proteinExistence type="predicted"/>
<dbReference type="RefSeq" id="WP_284192970.1">
    <property type="nucleotide sequence ID" value="NZ_BSPW01000067.1"/>
</dbReference>
<dbReference type="Pfam" id="PF00496">
    <property type="entry name" value="SBP_bac_5"/>
    <property type="match status" value="1"/>
</dbReference>
<dbReference type="Pfam" id="PF12793">
    <property type="entry name" value="SgrR_N"/>
    <property type="match status" value="1"/>
</dbReference>
<gene>
    <name evidence="4" type="ORF">GCM10007938_28820</name>
</gene>
<name>A0ABQ6F2T6_9VIBR</name>
<dbReference type="InterPro" id="IPR000914">
    <property type="entry name" value="SBP_5_dom"/>
</dbReference>
<dbReference type="EMBL" id="BSPW01000067">
    <property type="protein sequence ID" value="GLT19100.1"/>
    <property type="molecule type" value="Genomic_DNA"/>
</dbReference>
<reference evidence="5" key="1">
    <citation type="journal article" date="2019" name="Int. J. Syst. Evol. Microbiol.">
        <title>The Global Catalogue of Microorganisms (GCM) 10K type strain sequencing project: providing services to taxonomists for standard genome sequencing and annotation.</title>
        <authorList>
            <consortium name="The Broad Institute Genomics Platform"/>
            <consortium name="The Broad Institute Genome Sequencing Center for Infectious Disease"/>
            <person name="Wu L."/>
            <person name="Ma J."/>
        </authorList>
    </citation>
    <scope>NUCLEOTIDE SEQUENCE [LARGE SCALE GENOMIC DNA]</scope>
    <source>
        <strain evidence="5">NBRC 108723</strain>
    </source>
</reference>
<protein>
    <recommendedName>
        <fullName evidence="6">SgrR family transcriptional regulator</fullName>
    </recommendedName>
</protein>
<dbReference type="SUPFAM" id="SSF53850">
    <property type="entry name" value="Periplasmic binding protein-like II"/>
    <property type="match status" value="1"/>
</dbReference>
<evidence type="ECO:0000256" key="1">
    <source>
        <dbReference type="ARBA" id="ARBA00023125"/>
    </source>
</evidence>
<evidence type="ECO:0000259" key="3">
    <source>
        <dbReference type="Pfam" id="PF12793"/>
    </source>
</evidence>
<dbReference type="PANTHER" id="PTHR30290">
    <property type="entry name" value="PERIPLASMIC BINDING COMPONENT OF ABC TRANSPORTER"/>
    <property type="match status" value="1"/>
</dbReference>
<dbReference type="InterPro" id="IPR039424">
    <property type="entry name" value="SBP_5"/>
</dbReference>
<feature type="domain" description="Transcriptional regulator SgrR N-terminal HTH" evidence="3">
    <location>
        <begin position="6"/>
        <end position="119"/>
    </location>
</feature>
<evidence type="ECO:0008006" key="6">
    <source>
        <dbReference type="Google" id="ProtNLM"/>
    </source>
</evidence>
<sequence length="583" mass="66846">MSDLNLLRYYARLEPLGVGETIKTALPHIAERLFTSHRHARNLLNQMQQLEWLSWSPKVGRNQRSALVLNLTLSDLKSQLASKRILQGKYELALTILDNDQKAFGRLLQSTSGATLREGLLHIQLTYKRSFERLVPHQLQRSSERYLLRQIYCCLVSSDSEGHLAPELAHHWQCDDNGLQWTFYLRPGLTFHNGAPIDADSIVSLFAKLSTLPNYRSELTHLVSVSSPLTNKVVFEFSKPDLGFGGLVSDVKYAIQPTSQVNNANHFTIVGSGAFEVREHQDDRLCLQAFDRYYGCRALTDQVTIWKLNEKELTGRQIQTNQPGVETGNGCQYQLSRTNISHSHPNTQQSRIEDGCMFILYNQATEKALDEKQRRYLSSLLNPKCVYHQLELNQTLFGCEEAQNILPLWRSVLRPQVSQATLPKNINIAVYDYNALNHCAFAVKDILAKMGIKAKINTYSYRQLNELAQASQLKESLVITNINLDDNRHSSAFYNLYTNPVLHYCIGQQAKQWLVNSLEQIREHTPLTQYLDAIEPIASTFIHQYWLTPLFHHRQTLRFHGVLNNVELTNWGWPDIKNVWSTD</sequence>
<dbReference type="InterPro" id="IPR025370">
    <property type="entry name" value="SgrR_HTH_N"/>
</dbReference>
<keyword evidence="5" id="KW-1185">Reference proteome</keyword>
<comment type="caution">
    <text evidence="4">The sequence shown here is derived from an EMBL/GenBank/DDBJ whole genome shotgun (WGS) entry which is preliminary data.</text>
</comment>
<dbReference type="Proteomes" id="UP001157138">
    <property type="component" value="Unassembled WGS sequence"/>
</dbReference>
<evidence type="ECO:0000259" key="2">
    <source>
        <dbReference type="Pfam" id="PF00496"/>
    </source>
</evidence>
<accession>A0ABQ6F2T6</accession>
<feature type="domain" description="Solute-binding protein family 5" evidence="2">
    <location>
        <begin position="164"/>
        <end position="322"/>
    </location>
</feature>
<dbReference type="Gene3D" id="3.40.190.10">
    <property type="entry name" value="Periplasmic binding protein-like II"/>
    <property type="match status" value="1"/>
</dbReference>
<dbReference type="PANTHER" id="PTHR30290:SF72">
    <property type="entry name" value="HTH-TYPE TRANSCRIPTIONAL REGULATOR SGRR"/>
    <property type="match status" value="1"/>
</dbReference>
<evidence type="ECO:0000313" key="5">
    <source>
        <dbReference type="Proteomes" id="UP001157138"/>
    </source>
</evidence>
<organism evidence="4 5">
    <name type="scientific">Vibrio zhanjiangensis</name>
    <dbReference type="NCBI Taxonomy" id="1046128"/>
    <lineage>
        <taxon>Bacteria</taxon>
        <taxon>Pseudomonadati</taxon>
        <taxon>Pseudomonadota</taxon>
        <taxon>Gammaproteobacteria</taxon>
        <taxon>Vibrionales</taxon>
        <taxon>Vibrionaceae</taxon>
        <taxon>Vibrio</taxon>
    </lineage>
</organism>
<keyword evidence="1" id="KW-0238">DNA-binding</keyword>
<evidence type="ECO:0000313" key="4">
    <source>
        <dbReference type="EMBL" id="GLT19100.1"/>
    </source>
</evidence>